<reference evidence="4" key="1">
    <citation type="submission" date="2016-03" db="EMBL/GenBank/DDBJ databases">
        <authorList>
            <person name="Guldener U."/>
        </authorList>
    </citation>
    <scope>NUCLEOTIDE SEQUENCE [LARGE SCALE GENOMIC DNA]</scope>
    <source>
        <strain evidence="4">04CH-RAC-A.6.1</strain>
    </source>
</reference>
<protein>
    <submittedName>
        <fullName evidence="3">Uncharacterized protein</fullName>
    </submittedName>
</protein>
<evidence type="ECO:0000256" key="2">
    <source>
        <dbReference type="SAM" id="Phobius"/>
    </source>
</evidence>
<dbReference type="PANTHER" id="PTHR38848">
    <property type="entry name" value="G-PROTEIN COUPLED RECEPTORS FAMILY 3 PROFILE DOMAIN-CONTAINING PROTEIN"/>
    <property type="match status" value="1"/>
</dbReference>
<keyword evidence="4" id="KW-1185">Reference proteome</keyword>
<feature type="region of interest" description="Disordered" evidence="1">
    <location>
        <begin position="217"/>
        <end position="242"/>
    </location>
</feature>
<feature type="transmembrane region" description="Helical" evidence="2">
    <location>
        <begin position="128"/>
        <end position="149"/>
    </location>
</feature>
<keyword evidence="2" id="KW-0472">Membrane</keyword>
<feature type="transmembrane region" description="Helical" evidence="2">
    <location>
        <begin position="155"/>
        <end position="176"/>
    </location>
</feature>
<dbReference type="AlphaFoldDB" id="A0A1E1KIQ8"/>
<keyword evidence="2" id="KW-0812">Transmembrane</keyword>
<feature type="compositionally biased region" description="Polar residues" evidence="1">
    <location>
        <begin position="217"/>
        <end position="228"/>
    </location>
</feature>
<dbReference type="EMBL" id="FJUX01000034">
    <property type="protein sequence ID" value="CZS97923.1"/>
    <property type="molecule type" value="Genomic_DNA"/>
</dbReference>
<accession>A0A1E1KIQ8</accession>
<sequence length="242" mass="27170">MRPRRKDIVYLSGVVFLLIGFSGIGVSTFKFHQDDFNWDTGSCQIGLGVPMAATIMGWDVLVTIFLTIVFVRRCEPYMVRGLGPTFLYPVFRGIKKKFSRREHKATPPNGHQSATISKDALVHVIRKGFWSCLGILASTVVNFVLLIYWDGREEVWCFFTFFTIDVTWTLIILHCLTSAPHDFVVKPRISSVHSGLEPSRSPLKHGKGENQLTALSSHTYGNTPQVGDSRSAPEPNDPESLR</sequence>
<keyword evidence="2" id="KW-1133">Transmembrane helix</keyword>
<feature type="transmembrane region" description="Helical" evidence="2">
    <location>
        <begin position="49"/>
        <end position="71"/>
    </location>
</feature>
<dbReference type="OrthoDB" id="3553609at2759"/>
<name>A0A1E1KIQ8_9HELO</name>
<gene>
    <name evidence="3" type="ORF">RAG0_06802</name>
</gene>
<evidence type="ECO:0000313" key="3">
    <source>
        <dbReference type="EMBL" id="CZS97923.1"/>
    </source>
</evidence>
<dbReference type="Proteomes" id="UP000178912">
    <property type="component" value="Unassembled WGS sequence"/>
</dbReference>
<organism evidence="3 4">
    <name type="scientific">Rhynchosporium agropyri</name>
    <dbReference type="NCBI Taxonomy" id="914238"/>
    <lineage>
        <taxon>Eukaryota</taxon>
        <taxon>Fungi</taxon>
        <taxon>Dikarya</taxon>
        <taxon>Ascomycota</taxon>
        <taxon>Pezizomycotina</taxon>
        <taxon>Leotiomycetes</taxon>
        <taxon>Helotiales</taxon>
        <taxon>Ploettnerulaceae</taxon>
        <taxon>Rhynchosporium</taxon>
    </lineage>
</organism>
<evidence type="ECO:0000313" key="4">
    <source>
        <dbReference type="Proteomes" id="UP000178912"/>
    </source>
</evidence>
<feature type="transmembrane region" description="Helical" evidence="2">
    <location>
        <begin position="7"/>
        <end position="29"/>
    </location>
</feature>
<evidence type="ECO:0000256" key="1">
    <source>
        <dbReference type="SAM" id="MobiDB-lite"/>
    </source>
</evidence>
<proteinExistence type="predicted"/>
<dbReference type="PANTHER" id="PTHR38848:SF3">
    <property type="entry name" value="G-PROTEIN COUPLED RECEPTORS FAMILY 3 PROFILE DOMAIN-CONTAINING PROTEIN"/>
    <property type="match status" value="1"/>
</dbReference>